<sequence>MRKRDTTAPANPTKVHCAVKPLNEVFQLTVNGRTIRSAEATQAAILDAATEEFSAHGFSGARVDSIAVRAKTNKRMLYHYFIDKAGLYLAVLERMFAEVLVAEKGLNLKSKEPEDGIRQLTLFIWNYVLEHPHFVRLVSTENKLKAEHLKKSEKIPHIHSHFVEELTDVLRRGIEKGVFRQDINPSMIHLTILAMSFYYISNKHTVAVSFGHDTSSPEATTAWGEHIVATILASLK</sequence>
<dbReference type="PROSITE" id="PS50977">
    <property type="entry name" value="HTH_TETR_2"/>
    <property type="match status" value="1"/>
</dbReference>
<dbReference type="RefSeq" id="WP_075641811.1">
    <property type="nucleotide sequence ID" value="NZ_MKIM01000033.1"/>
</dbReference>
<dbReference type="Pfam" id="PF17938">
    <property type="entry name" value="TetR_C_29"/>
    <property type="match status" value="1"/>
</dbReference>
<evidence type="ECO:0000256" key="2">
    <source>
        <dbReference type="PROSITE-ProRule" id="PRU00335"/>
    </source>
</evidence>
<evidence type="ECO:0000256" key="1">
    <source>
        <dbReference type="ARBA" id="ARBA00023125"/>
    </source>
</evidence>
<dbReference type="GO" id="GO:0003677">
    <property type="term" value="F:DNA binding"/>
    <property type="evidence" value="ECO:0007669"/>
    <property type="project" value="UniProtKB-UniRule"/>
</dbReference>
<comment type="caution">
    <text evidence="4">The sequence shown here is derived from an EMBL/GenBank/DDBJ whole genome shotgun (WGS) entry which is preliminary data.</text>
</comment>
<dbReference type="InterPro" id="IPR009057">
    <property type="entry name" value="Homeodomain-like_sf"/>
</dbReference>
<feature type="DNA-binding region" description="H-T-H motif" evidence="2">
    <location>
        <begin position="62"/>
        <end position="81"/>
    </location>
</feature>
<dbReference type="InterPro" id="IPR001647">
    <property type="entry name" value="HTH_TetR"/>
</dbReference>
<keyword evidence="5" id="KW-1185">Reference proteome</keyword>
<dbReference type="Pfam" id="PF00440">
    <property type="entry name" value="TetR_N"/>
    <property type="match status" value="1"/>
</dbReference>
<dbReference type="InterPro" id="IPR050109">
    <property type="entry name" value="HTH-type_TetR-like_transc_reg"/>
</dbReference>
<dbReference type="SUPFAM" id="SSF46689">
    <property type="entry name" value="Homeodomain-like"/>
    <property type="match status" value="1"/>
</dbReference>
<reference evidence="4 5" key="1">
    <citation type="submission" date="2016-09" db="EMBL/GenBank/DDBJ databases">
        <title>Rhizobium oryziradicis sp. nov., isolated from the root of rice.</title>
        <authorList>
            <person name="Zhao J."/>
            <person name="Zhang X."/>
        </authorList>
    </citation>
    <scope>NUCLEOTIDE SEQUENCE [LARGE SCALE GENOMIC DNA]</scope>
    <source>
        <strain evidence="4 5">N19</strain>
    </source>
</reference>
<gene>
    <name evidence="4" type="ORF">BJF95_12905</name>
</gene>
<dbReference type="AlphaFoldDB" id="A0A1Q8ZKT4"/>
<dbReference type="PRINTS" id="PR00455">
    <property type="entry name" value="HTHTETR"/>
</dbReference>
<evidence type="ECO:0000259" key="3">
    <source>
        <dbReference type="PROSITE" id="PS50977"/>
    </source>
</evidence>
<dbReference type="InterPro" id="IPR036271">
    <property type="entry name" value="Tet_transcr_reg_TetR-rel_C_sf"/>
</dbReference>
<dbReference type="InterPro" id="IPR041474">
    <property type="entry name" value="NicS_C"/>
</dbReference>
<dbReference type="Gene3D" id="1.10.357.10">
    <property type="entry name" value="Tetracycline Repressor, domain 2"/>
    <property type="match status" value="1"/>
</dbReference>
<dbReference type="OrthoDB" id="2356263at2"/>
<protein>
    <recommendedName>
        <fullName evidence="3">HTH tetR-type domain-containing protein</fullName>
    </recommendedName>
</protein>
<dbReference type="PANTHER" id="PTHR30328:SF54">
    <property type="entry name" value="HTH-TYPE TRANSCRIPTIONAL REPRESSOR SCO4008"/>
    <property type="match status" value="1"/>
</dbReference>
<evidence type="ECO:0000313" key="4">
    <source>
        <dbReference type="EMBL" id="OLP42339.1"/>
    </source>
</evidence>
<dbReference type="EMBL" id="MKIM01000033">
    <property type="protein sequence ID" value="OLP42339.1"/>
    <property type="molecule type" value="Genomic_DNA"/>
</dbReference>
<feature type="domain" description="HTH tetR-type" evidence="3">
    <location>
        <begin position="39"/>
        <end position="99"/>
    </location>
</feature>
<dbReference type="STRING" id="1867956.BJF95_12905"/>
<dbReference type="Proteomes" id="UP000186894">
    <property type="component" value="Unassembled WGS sequence"/>
</dbReference>
<name>A0A1Q8ZKT4_9HYPH</name>
<proteinExistence type="predicted"/>
<organism evidence="4 5">
    <name type="scientific">Rhizobium oryziradicis</name>
    <dbReference type="NCBI Taxonomy" id="1867956"/>
    <lineage>
        <taxon>Bacteria</taxon>
        <taxon>Pseudomonadati</taxon>
        <taxon>Pseudomonadota</taxon>
        <taxon>Alphaproteobacteria</taxon>
        <taxon>Hyphomicrobiales</taxon>
        <taxon>Rhizobiaceae</taxon>
        <taxon>Rhizobium/Agrobacterium group</taxon>
        <taxon>Rhizobium</taxon>
    </lineage>
</organism>
<accession>A0A1Q8ZKT4</accession>
<dbReference type="SUPFAM" id="SSF48498">
    <property type="entry name" value="Tetracyclin repressor-like, C-terminal domain"/>
    <property type="match status" value="1"/>
</dbReference>
<evidence type="ECO:0000313" key="5">
    <source>
        <dbReference type="Proteomes" id="UP000186894"/>
    </source>
</evidence>
<dbReference type="PANTHER" id="PTHR30328">
    <property type="entry name" value="TRANSCRIPTIONAL REPRESSOR"/>
    <property type="match status" value="1"/>
</dbReference>
<keyword evidence="1 2" id="KW-0238">DNA-binding</keyword>